<dbReference type="Proteomes" id="UP000326994">
    <property type="component" value="Unassembled WGS sequence"/>
</dbReference>
<dbReference type="InterPro" id="IPR041489">
    <property type="entry name" value="PDZ_6"/>
</dbReference>
<dbReference type="Gene3D" id="2.40.70.10">
    <property type="entry name" value="Acid Proteases"/>
    <property type="match status" value="1"/>
</dbReference>
<dbReference type="Pfam" id="PF17820">
    <property type="entry name" value="PDZ_6"/>
    <property type="match status" value="1"/>
</dbReference>
<dbReference type="InterPro" id="IPR001478">
    <property type="entry name" value="PDZ"/>
</dbReference>
<dbReference type="SMART" id="SM00228">
    <property type="entry name" value="PDZ"/>
    <property type="match status" value="1"/>
</dbReference>
<evidence type="ECO:0000259" key="3">
    <source>
        <dbReference type="PROSITE" id="PS50175"/>
    </source>
</evidence>
<feature type="domain" description="PDZ" evidence="2">
    <location>
        <begin position="365"/>
        <end position="423"/>
    </location>
</feature>
<evidence type="ECO:0000313" key="4">
    <source>
        <dbReference type="EMBL" id="GEQ85675.1"/>
    </source>
</evidence>
<evidence type="ECO:0008006" key="6">
    <source>
        <dbReference type="Google" id="ProtNLM"/>
    </source>
</evidence>
<proteinExistence type="predicted"/>
<dbReference type="PROSITE" id="PS50106">
    <property type="entry name" value="PDZ"/>
    <property type="match status" value="1"/>
</dbReference>
<sequence>MLSQGLISYAQIGFSFENGVKKDKISFELINNLVVIPIELNGVQLSFLLDTGVNNTILFGVTQADSISLNAAVPIKIKGLGNEIEVSAIKSSGNTMSIGDAKDQNHTVFVVFNEMVDFSKRMGIPIHGIIGSNFYRDFVVKTNYNSKRITFYTPDKFKFKKCRRCEEFEIEFYKNKPYIKANVLDDSLEQESILLVDSGSSDALWLFDENDFIEITPKNYFEDFLGMSITGGIFGKRSRIDGLVLGNFTLNDITVAFPKIIEGDSLRMYKNRAGSIGGEVLKRFTVLMDYQSRRMLLRANTQFKRPFNYNLSGLTLEYDGTVQIKELQDIRSEGMNMKNSNAGKNVGSVDVMIDPIYSLFTAPKVVIAELRANSPAALAGLKRGDAIVKVNGKYAYKYKIYELTALFSSKEGRKITIEYERDEVFKVVDFILKRIL</sequence>
<dbReference type="EMBL" id="BKCF01000001">
    <property type="protein sequence ID" value="GEQ85675.1"/>
    <property type="molecule type" value="Genomic_DNA"/>
</dbReference>
<dbReference type="AlphaFoldDB" id="A0A5J4G028"/>
<evidence type="ECO:0000259" key="2">
    <source>
        <dbReference type="PROSITE" id="PS50106"/>
    </source>
</evidence>
<dbReference type="InterPro" id="IPR036034">
    <property type="entry name" value="PDZ_sf"/>
</dbReference>
<dbReference type="Pfam" id="PF13650">
    <property type="entry name" value="Asp_protease_2"/>
    <property type="match status" value="1"/>
</dbReference>
<gene>
    <name evidence="4" type="ORF">ULMS_11830</name>
</gene>
<comment type="caution">
    <text evidence="4">The sequence shown here is derived from an EMBL/GenBank/DDBJ whole genome shotgun (WGS) entry which is preliminary data.</text>
</comment>
<dbReference type="SUPFAM" id="SSF50630">
    <property type="entry name" value="Acid proteases"/>
    <property type="match status" value="1"/>
</dbReference>
<dbReference type="GO" id="GO:0006508">
    <property type="term" value="P:proteolysis"/>
    <property type="evidence" value="ECO:0007669"/>
    <property type="project" value="InterPro"/>
</dbReference>
<dbReference type="Gene3D" id="2.30.42.10">
    <property type="match status" value="1"/>
</dbReference>
<accession>A0A5J4G028</accession>
<reference evidence="4 5" key="1">
    <citation type="submission" date="2019-08" db="EMBL/GenBank/DDBJ databases">
        <title>Ulvibacter marinistellae sp. nov., isolated from a starfish, Patiria pectinifera.</title>
        <authorList>
            <person name="Kawano K."/>
            <person name="Ushijima N."/>
            <person name="Kihara M."/>
            <person name="Itoh H."/>
        </authorList>
    </citation>
    <scope>NUCLEOTIDE SEQUENCE [LARGE SCALE GENOMIC DNA]</scope>
    <source>
        <strain evidence="4 5">KK4</strain>
    </source>
</reference>
<organism evidence="4 5">
    <name type="scientific">Patiriisocius marinistellae</name>
    <dbReference type="NCBI Taxonomy" id="2494560"/>
    <lineage>
        <taxon>Bacteria</taxon>
        <taxon>Pseudomonadati</taxon>
        <taxon>Bacteroidota</taxon>
        <taxon>Flavobacteriia</taxon>
        <taxon>Flavobacteriales</taxon>
        <taxon>Flavobacteriaceae</taxon>
        <taxon>Patiriisocius</taxon>
    </lineage>
</organism>
<dbReference type="SUPFAM" id="SSF50156">
    <property type="entry name" value="PDZ domain-like"/>
    <property type="match status" value="1"/>
</dbReference>
<dbReference type="GO" id="GO:0004190">
    <property type="term" value="F:aspartic-type endopeptidase activity"/>
    <property type="evidence" value="ECO:0007669"/>
    <property type="project" value="InterPro"/>
</dbReference>
<evidence type="ECO:0000313" key="5">
    <source>
        <dbReference type="Proteomes" id="UP000326994"/>
    </source>
</evidence>
<evidence type="ECO:0000256" key="1">
    <source>
        <dbReference type="ARBA" id="ARBA00022801"/>
    </source>
</evidence>
<dbReference type="InterPro" id="IPR021109">
    <property type="entry name" value="Peptidase_aspartic_dom_sf"/>
</dbReference>
<dbReference type="PROSITE" id="PS50175">
    <property type="entry name" value="ASP_PROT_RETROV"/>
    <property type="match status" value="1"/>
</dbReference>
<dbReference type="InterPro" id="IPR001995">
    <property type="entry name" value="Peptidase_A2_cat"/>
</dbReference>
<feature type="domain" description="Peptidase A2" evidence="3">
    <location>
        <begin position="45"/>
        <end position="81"/>
    </location>
</feature>
<name>A0A5J4G028_9FLAO</name>
<keyword evidence="5" id="KW-1185">Reference proteome</keyword>
<keyword evidence="1" id="KW-0378">Hydrolase</keyword>
<protein>
    <recommendedName>
        <fullName evidence="6">PDZ domain-containing protein</fullName>
    </recommendedName>
</protein>